<evidence type="ECO:0000256" key="2">
    <source>
        <dbReference type="RuleBase" id="RU000411"/>
    </source>
</evidence>
<dbReference type="PANTHER" id="PTHR11461:SF211">
    <property type="entry name" value="GH10112P-RELATED"/>
    <property type="match status" value="1"/>
</dbReference>
<evidence type="ECO:0000313" key="6">
    <source>
        <dbReference type="Proteomes" id="UP000192578"/>
    </source>
</evidence>
<keyword evidence="6" id="KW-1185">Reference proteome</keyword>
<comment type="similarity">
    <text evidence="1 2">Belongs to the serpin family.</text>
</comment>
<dbReference type="InterPro" id="IPR042178">
    <property type="entry name" value="Serpin_sf_1"/>
</dbReference>
<dbReference type="Gene3D" id="3.30.497.10">
    <property type="entry name" value="Antithrombin, subunit I, domain 2"/>
    <property type="match status" value="1"/>
</dbReference>
<dbReference type="SMART" id="SM00093">
    <property type="entry name" value="SERPIN"/>
    <property type="match status" value="1"/>
</dbReference>
<keyword evidence="3" id="KW-0732">Signal</keyword>
<dbReference type="SUPFAM" id="SSF56574">
    <property type="entry name" value="Serpins"/>
    <property type="match status" value="1"/>
</dbReference>
<evidence type="ECO:0000256" key="1">
    <source>
        <dbReference type="ARBA" id="ARBA00009500"/>
    </source>
</evidence>
<evidence type="ECO:0000259" key="4">
    <source>
        <dbReference type="SMART" id="SM00093"/>
    </source>
</evidence>
<dbReference type="PANTHER" id="PTHR11461">
    <property type="entry name" value="SERINE PROTEASE INHIBITOR, SERPIN"/>
    <property type="match status" value="1"/>
</dbReference>
<evidence type="ECO:0000256" key="3">
    <source>
        <dbReference type="SAM" id="SignalP"/>
    </source>
</evidence>
<feature type="chain" id="PRO_5012777239" evidence="3">
    <location>
        <begin position="20"/>
        <end position="383"/>
    </location>
</feature>
<dbReference type="InterPro" id="IPR036186">
    <property type="entry name" value="Serpin_sf"/>
</dbReference>
<dbReference type="Pfam" id="PF00079">
    <property type="entry name" value="Serpin"/>
    <property type="match status" value="1"/>
</dbReference>
<comment type="caution">
    <text evidence="5">The sequence shown here is derived from an EMBL/GenBank/DDBJ whole genome shotgun (WGS) entry which is preliminary data.</text>
</comment>
<accession>A0A1W0WRY9</accession>
<dbReference type="OrthoDB" id="47207at2759"/>
<dbReference type="InterPro" id="IPR023796">
    <property type="entry name" value="Serpin_dom"/>
</dbReference>
<name>A0A1W0WRY9_HYPEX</name>
<dbReference type="GO" id="GO:0004867">
    <property type="term" value="F:serine-type endopeptidase inhibitor activity"/>
    <property type="evidence" value="ECO:0007669"/>
    <property type="project" value="InterPro"/>
</dbReference>
<dbReference type="AlphaFoldDB" id="A0A1W0WRY9"/>
<gene>
    <name evidence="5" type="ORF">BV898_07911</name>
</gene>
<evidence type="ECO:0000313" key="5">
    <source>
        <dbReference type="EMBL" id="OQV17968.1"/>
    </source>
</evidence>
<proteinExistence type="inferred from homology"/>
<dbReference type="Gene3D" id="2.30.39.10">
    <property type="entry name" value="Alpha-1-antitrypsin, domain 1"/>
    <property type="match status" value="1"/>
</dbReference>
<dbReference type="InterPro" id="IPR042185">
    <property type="entry name" value="Serpin_sf_2"/>
</dbReference>
<organism evidence="5 6">
    <name type="scientific">Hypsibius exemplaris</name>
    <name type="common">Freshwater tardigrade</name>
    <dbReference type="NCBI Taxonomy" id="2072580"/>
    <lineage>
        <taxon>Eukaryota</taxon>
        <taxon>Metazoa</taxon>
        <taxon>Ecdysozoa</taxon>
        <taxon>Tardigrada</taxon>
        <taxon>Eutardigrada</taxon>
        <taxon>Parachela</taxon>
        <taxon>Hypsibioidea</taxon>
        <taxon>Hypsibiidae</taxon>
        <taxon>Hypsibius</taxon>
    </lineage>
</organism>
<dbReference type="InterPro" id="IPR000215">
    <property type="entry name" value="Serpin_fam"/>
</dbReference>
<protein>
    <submittedName>
        <fullName evidence="5">Serpin B4</fullName>
    </submittedName>
</protein>
<reference evidence="6" key="1">
    <citation type="submission" date="2017-01" db="EMBL/GenBank/DDBJ databases">
        <title>Comparative genomics of anhydrobiosis in the tardigrade Hypsibius dujardini.</title>
        <authorList>
            <person name="Yoshida Y."/>
            <person name="Koutsovoulos G."/>
            <person name="Laetsch D."/>
            <person name="Stevens L."/>
            <person name="Kumar S."/>
            <person name="Horikawa D."/>
            <person name="Ishino K."/>
            <person name="Komine S."/>
            <person name="Tomita M."/>
            <person name="Blaxter M."/>
            <person name="Arakawa K."/>
        </authorList>
    </citation>
    <scope>NUCLEOTIDE SEQUENCE [LARGE SCALE GENOMIC DNA]</scope>
    <source>
        <strain evidence="6">Z151</strain>
    </source>
</reference>
<dbReference type="CDD" id="cd00172">
    <property type="entry name" value="serpin"/>
    <property type="match status" value="1"/>
</dbReference>
<feature type="signal peptide" evidence="3">
    <location>
        <begin position="1"/>
        <end position="19"/>
    </location>
</feature>
<feature type="domain" description="Serpin" evidence="4">
    <location>
        <begin position="55"/>
        <end position="383"/>
    </location>
</feature>
<dbReference type="GO" id="GO:0005615">
    <property type="term" value="C:extracellular space"/>
    <property type="evidence" value="ECO:0007669"/>
    <property type="project" value="InterPro"/>
</dbReference>
<dbReference type="EMBL" id="MTYJ01000054">
    <property type="protein sequence ID" value="OQV17968.1"/>
    <property type="molecule type" value="Genomic_DNA"/>
</dbReference>
<dbReference type="Proteomes" id="UP000192578">
    <property type="component" value="Unassembled WGS sequence"/>
</dbReference>
<sequence length="383" mass="42166">MNLLLGISLWMVLINTACGSFEGSLVGHDQPTTSQGAHDRTLVDRLRSMSDSFATTFYNQLLATQPPNANVFFSPFSIYAALLMTYLGAQGETRKELGGVLGLSQEEIVRTSTEPDFVNKQFLKFISDIFAGGSGNASANNGGNYKLDFANRLCVQDNMTIQPSFTELLKKFHNSDIKRYDFGTQAEAARLDVNAWVGNVTRGKIANLLPPGTVDAQTFLILVNAIYFKANWMTQFEASATQDAKFFTAGADTFRQVRLMTTKRRVFYLYDKTLKAQIVEIPYQSEELSMVVMLPRALTGMEDLLAGLTAQKWKELQDRMDMALVELKLPRFRLETSYDLVGALSGLGATHLFAGADLSGMLEAASSVTVSGVVHKAFVGKCC</sequence>